<evidence type="ECO:0000313" key="3">
    <source>
        <dbReference type="Proteomes" id="UP000051530"/>
    </source>
</evidence>
<dbReference type="Gene3D" id="2.30.30.100">
    <property type="match status" value="1"/>
</dbReference>
<evidence type="ECO:0000259" key="1">
    <source>
        <dbReference type="Pfam" id="PF01423"/>
    </source>
</evidence>
<dbReference type="EMBL" id="LGUB01000182">
    <property type="protein sequence ID" value="KRH93908.1"/>
    <property type="molecule type" value="Genomic_DNA"/>
</dbReference>
<evidence type="ECO:0000313" key="2">
    <source>
        <dbReference type="EMBL" id="KRH93908.1"/>
    </source>
</evidence>
<dbReference type="Proteomes" id="UP000051530">
    <property type="component" value="Unassembled WGS sequence"/>
</dbReference>
<dbReference type="AlphaFoldDB" id="A0A0R0M359"/>
<organism evidence="2 3">
    <name type="scientific">Pseudoloma neurophilia</name>
    <dbReference type="NCBI Taxonomy" id="146866"/>
    <lineage>
        <taxon>Eukaryota</taxon>
        <taxon>Fungi</taxon>
        <taxon>Fungi incertae sedis</taxon>
        <taxon>Microsporidia</taxon>
        <taxon>Pseudoloma</taxon>
    </lineage>
</organism>
<feature type="domain" description="Sm" evidence="1">
    <location>
        <begin position="15"/>
        <end position="49"/>
    </location>
</feature>
<protein>
    <recommendedName>
        <fullName evidence="1">Sm domain-containing protein</fullName>
    </recommendedName>
</protein>
<dbReference type="InterPro" id="IPR001163">
    <property type="entry name" value="Sm_dom_euk/arc"/>
</dbReference>
<dbReference type="VEuPathDB" id="MicrosporidiaDB:M153_4930003593"/>
<accession>A0A0R0M359</accession>
<dbReference type="InterPro" id="IPR010920">
    <property type="entry name" value="LSM_dom_sf"/>
</dbReference>
<gene>
    <name evidence="2" type="ORF">M153_4930003593</name>
</gene>
<dbReference type="SUPFAM" id="SSF50182">
    <property type="entry name" value="Sm-like ribonucleoproteins"/>
    <property type="match status" value="1"/>
</dbReference>
<keyword evidence="3" id="KW-1185">Reference proteome</keyword>
<sequence length="68" mass="7383">MSENGPQKRDLAPNLPSFINKQVKISLLGGLEINGELKCFDNSFNLIVDTGKSDYYCSCGSVVAICLI</sequence>
<comment type="caution">
    <text evidence="2">The sequence shown here is derived from an EMBL/GenBank/DDBJ whole genome shotgun (WGS) entry which is preliminary data.</text>
</comment>
<reference evidence="2 3" key="1">
    <citation type="submission" date="2015-07" db="EMBL/GenBank/DDBJ databases">
        <title>The genome of Pseudoloma neurophilia, a relevant intracellular parasite of the zebrafish.</title>
        <authorList>
            <person name="Ndikumana S."/>
            <person name="Pelin A."/>
            <person name="Sanders J."/>
            <person name="Corradi N."/>
        </authorList>
    </citation>
    <scope>NUCLEOTIDE SEQUENCE [LARGE SCALE GENOMIC DNA]</scope>
    <source>
        <strain evidence="2 3">MK1</strain>
    </source>
</reference>
<proteinExistence type="predicted"/>
<dbReference type="GO" id="GO:0032991">
    <property type="term" value="C:protein-containing complex"/>
    <property type="evidence" value="ECO:0007669"/>
    <property type="project" value="UniProtKB-ARBA"/>
</dbReference>
<dbReference type="Pfam" id="PF01423">
    <property type="entry name" value="LSM"/>
    <property type="match status" value="1"/>
</dbReference>
<name>A0A0R0M359_9MICR</name>
<dbReference type="OrthoDB" id="274944at2759"/>